<dbReference type="GO" id="GO:0004306">
    <property type="term" value="F:ethanolamine-phosphate cytidylyltransferase activity"/>
    <property type="evidence" value="ECO:0007669"/>
    <property type="project" value="UniProtKB-EC"/>
</dbReference>
<keyword evidence="6" id="KW-0443">Lipid metabolism</keyword>
<dbReference type="Pfam" id="PF01636">
    <property type="entry name" value="APH"/>
    <property type="match status" value="1"/>
</dbReference>
<dbReference type="InterPro" id="IPR011009">
    <property type="entry name" value="Kinase-like_dom_sf"/>
</dbReference>
<dbReference type="PANTHER" id="PTHR45780">
    <property type="entry name" value="ETHANOLAMINE-PHOSPHATE CYTIDYLYLTRANSFERASE"/>
    <property type="match status" value="1"/>
</dbReference>
<evidence type="ECO:0000313" key="14">
    <source>
        <dbReference type="EMBL" id="PQJ66349.1"/>
    </source>
</evidence>
<evidence type="ECO:0000256" key="3">
    <source>
        <dbReference type="ARBA" id="ARBA00022516"/>
    </source>
</evidence>
<comment type="similarity">
    <text evidence="2">Belongs to the cytidylyltransferase family.</text>
</comment>
<name>A0A2S7VW86_PHOAN</name>
<reference evidence="14 15" key="1">
    <citation type="submission" date="2016-12" db="EMBL/GenBank/DDBJ databases">
        <title>Diversity of luminous bacteria.</title>
        <authorList>
            <person name="Yoshizawa S."/>
            <person name="Kogure K."/>
        </authorList>
    </citation>
    <scope>NUCLEOTIDE SEQUENCE [LARGE SCALE GENOMIC DNA]</scope>
    <source>
        <strain evidence="14 15">LC1-200</strain>
    </source>
</reference>
<dbReference type="Gene3D" id="3.90.1200.10">
    <property type="match status" value="1"/>
</dbReference>
<dbReference type="InterPro" id="IPR044608">
    <property type="entry name" value="Ect1/PCYT2"/>
</dbReference>
<comment type="pathway">
    <text evidence="9">Phospholipid metabolism; phosphatidylethanolamine biosynthesis; phosphatidylethanolamine from ethanolamine: step 2/3.</text>
</comment>
<proteinExistence type="inferred from homology"/>
<dbReference type="Pfam" id="PF01467">
    <property type="entry name" value="CTP_transf_like"/>
    <property type="match status" value="1"/>
</dbReference>
<accession>A0A2S7VW86</accession>
<organism evidence="14 15">
    <name type="scientific">Photobacterium angustum</name>
    <dbReference type="NCBI Taxonomy" id="661"/>
    <lineage>
        <taxon>Bacteria</taxon>
        <taxon>Pseudomonadati</taxon>
        <taxon>Pseudomonadota</taxon>
        <taxon>Gammaproteobacteria</taxon>
        <taxon>Vibrionales</taxon>
        <taxon>Vibrionaceae</taxon>
        <taxon>Photobacterium</taxon>
    </lineage>
</organism>
<feature type="domain" description="Aminoglycoside phosphotransferase" evidence="13">
    <location>
        <begin position="256"/>
        <end position="311"/>
    </location>
</feature>
<evidence type="ECO:0000256" key="7">
    <source>
        <dbReference type="ARBA" id="ARBA00023209"/>
    </source>
</evidence>
<dbReference type="SUPFAM" id="SSF52374">
    <property type="entry name" value="Nucleotidylyl transferase"/>
    <property type="match status" value="1"/>
</dbReference>
<dbReference type="AlphaFoldDB" id="A0A2S7VW86"/>
<evidence type="ECO:0000256" key="11">
    <source>
        <dbReference type="ARBA" id="ARBA00031473"/>
    </source>
</evidence>
<keyword evidence="8" id="KW-1208">Phospholipid metabolism</keyword>
<comment type="caution">
    <text evidence="14">The sequence shown here is derived from an EMBL/GenBank/DDBJ whole genome shotgun (WGS) entry which is preliminary data.</text>
</comment>
<dbReference type="SUPFAM" id="SSF56112">
    <property type="entry name" value="Protein kinase-like (PK-like)"/>
    <property type="match status" value="1"/>
</dbReference>
<evidence type="ECO:0000259" key="13">
    <source>
        <dbReference type="Pfam" id="PF01636"/>
    </source>
</evidence>
<dbReference type="Gene3D" id="3.40.50.620">
    <property type="entry name" value="HUPs"/>
    <property type="match status" value="1"/>
</dbReference>
<evidence type="ECO:0000313" key="15">
    <source>
        <dbReference type="Proteomes" id="UP000238730"/>
    </source>
</evidence>
<evidence type="ECO:0000256" key="8">
    <source>
        <dbReference type="ARBA" id="ARBA00023264"/>
    </source>
</evidence>
<dbReference type="InterPro" id="IPR014729">
    <property type="entry name" value="Rossmann-like_a/b/a_fold"/>
</dbReference>
<keyword evidence="3" id="KW-0444">Lipid biosynthesis</keyword>
<keyword evidence="7" id="KW-0594">Phospholipid biosynthesis</keyword>
<sequence>MIIYTSGVFDLLHASHVRALKAAKFQGGEDAKLVVGVATDEDTMAYKRKPVIPYEQRLKMIESLDFVDKVITAPLFTCEQFYKLFSIDIHVQGEDDAGEINYYKGGKDLGLMKFIGRDPIESTTSCITKLTEIVGDDFIVENLGGGISNITWKVTSYTNKKQYVLKYLQSSSIESFSLRHDCIILGGTFALYEYIEGTVGHVTSAEMNSYFVDRLSYYEHGASINPKTCITSIDLFLKYAKFDSSLKLDINLIDEVLDNSKWCWSHNDLVRENIIKTTDGIKFIDWEFADYSPVEMDVASCVLNDVIDIDDVDSQYFNLKFIYILVLLQAKAWTGWYNVNIEKRNDEIMNFYTNKFNLFQSKLDKLNAR</sequence>
<dbReference type="Proteomes" id="UP000238730">
    <property type="component" value="Unassembled WGS sequence"/>
</dbReference>
<keyword evidence="4" id="KW-0808">Transferase</keyword>
<evidence type="ECO:0000256" key="6">
    <source>
        <dbReference type="ARBA" id="ARBA00023098"/>
    </source>
</evidence>
<feature type="domain" description="Cytidyltransferase-like" evidence="12">
    <location>
        <begin position="5"/>
        <end position="95"/>
    </location>
</feature>
<evidence type="ECO:0000259" key="12">
    <source>
        <dbReference type="Pfam" id="PF01467"/>
    </source>
</evidence>
<dbReference type="RefSeq" id="WP_105059739.1">
    <property type="nucleotide sequence ID" value="NZ_MSCJ01000001.1"/>
</dbReference>
<comment type="pathway">
    <text evidence="1">Lipid metabolism.</text>
</comment>
<evidence type="ECO:0000256" key="4">
    <source>
        <dbReference type="ARBA" id="ARBA00022679"/>
    </source>
</evidence>
<dbReference type="GO" id="GO:0006646">
    <property type="term" value="P:phosphatidylethanolamine biosynthetic process"/>
    <property type="evidence" value="ECO:0007669"/>
    <property type="project" value="UniProtKB-UniPathway"/>
</dbReference>
<dbReference type="NCBIfam" id="TIGR00125">
    <property type="entry name" value="cyt_tran_rel"/>
    <property type="match status" value="1"/>
</dbReference>
<dbReference type="EC" id="2.7.7.14" evidence="10"/>
<evidence type="ECO:0000256" key="9">
    <source>
        <dbReference type="ARBA" id="ARBA00024191"/>
    </source>
</evidence>
<evidence type="ECO:0000256" key="1">
    <source>
        <dbReference type="ARBA" id="ARBA00005189"/>
    </source>
</evidence>
<dbReference type="OrthoDB" id="179763at2"/>
<dbReference type="GO" id="GO:0005737">
    <property type="term" value="C:cytoplasm"/>
    <property type="evidence" value="ECO:0007669"/>
    <property type="project" value="TreeGrafter"/>
</dbReference>
<gene>
    <name evidence="14" type="ORF">BTO08_02400</name>
</gene>
<evidence type="ECO:0000256" key="5">
    <source>
        <dbReference type="ARBA" id="ARBA00022695"/>
    </source>
</evidence>
<protein>
    <recommendedName>
        <fullName evidence="10">ethanolamine-phosphate cytidylyltransferase</fullName>
        <ecNumber evidence="10">2.7.7.14</ecNumber>
    </recommendedName>
    <alternativeName>
        <fullName evidence="11">CTP:phosphoethanolamine cytidylyltransferase</fullName>
    </alternativeName>
</protein>
<dbReference type="PANTHER" id="PTHR45780:SF2">
    <property type="entry name" value="ETHANOLAMINE-PHOSPHATE CYTIDYLYLTRANSFERASE"/>
    <property type="match status" value="1"/>
</dbReference>
<evidence type="ECO:0000256" key="10">
    <source>
        <dbReference type="ARBA" id="ARBA00024221"/>
    </source>
</evidence>
<dbReference type="InterPro" id="IPR002575">
    <property type="entry name" value="Aminoglycoside_PTrfase"/>
</dbReference>
<keyword evidence="5" id="KW-0548">Nucleotidyltransferase</keyword>
<dbReference type="InterPro" id="IPR004821">
    <property type="entry name" value="Cyt_trans-like"/>
</dbReference>
<dbReference type="EMBL" id="MSCJ01000001">
    <property type="protein sequence ID" value="PQJ66349.1"/>
    <property type="molecule type" value="Genomic_DNA"/>
</dbReference>
<evidence type="ECO:0000256" key="2">
    <source>
        <dbReference type="ARBA" id="ARBA00010101"/>
    </source>
</evidence>
<dbReference type="UniPathway" id="UPA00558">
    <property type="reaction ID" value="UER00742"/>
</dbReference>